<dbReference type="GO" id="GO:0008270">
    <property type="term" value="F:zinc ion binding"/>
    <property type="evidence" value="ECO:0007669"/>
    <property type="project" value="UniProtKB-KW"/>
</dbReference>
<dbReference type="SUPFAM" id="SSF48403">
    <property type="entry name" value="Ankyrin repeat"/>
    <property type="match status" value="1"/>
</dbReference>
<sequence length="681" mass="76874">MAKPKYKTSSDLCADCGALEPGWASLNRAILLCDECCSIHRSLGRHVSHIKSLNKGTWNTYLRSMVHTLNDNGANSIWEHSLLDPSNSKINRRKPQPKDSLHPTKADFIRAKHQQLLFVLRPSKDDFSSEEELSKQLHSSVRTCNLETSLRLLAQGANSNYFYCEKGTTPLHVAARAGQSLQIELLISNGGNPNIVDSNKQTPADIAKMAGHFELSERLVECMYDVTDRLTLFVCSRKPDHRTQEHLIIPEWAVTIERNELALEARNRLQMLSNHLLEELAMDVYDEVDRRETEAIWLSNATLPERSTVPFLPVNPHLSSTRNQGRQKLARFTPKEFATLIIDLLTEAKRRHLLSSNTPLQDPIVSALRKEQMLGKHGSQMSDDEPLYDSVASDDDYAAVTSDITSNQQSEIDNEKALAPMAKGLPSIVDVLKKQLTLSETTIKELKNEIEEFKNIINELKNENKELKNYIEINVKKNITDDIINGHSGSEQEPVLESLTDLRTSSLPRGSQRPASMYETREGLKKQGAWNNSNSPVSKRDGDTLVRPNTTQSLWEYQAINLPSSDEVTRRTEQVTRRIQELWMAMQDPGHREAFVPCAERIRVAVAELTAIFPQNPIEDNIRSALRQLNGNTGRLQAECAGLQRCTSDPEHMDRCLQQVRSCAYDIAKATKLLVTQFQLS</sequence>
<name>A0A834XP96_APHGI</name>
<dbReference type="SMART" id="SM00248">
    <property type="entry name" value="ANK"/>
    <property type="match status" value="3"/>
</dbReference>
<keyword evidence="1" id="KW-0343">GTPase activation</keyword>
<dbReference type="GO" id="GO:0005096">
    <property type="term" value="F:GTPase activator activity"/>
    <property type="evidence" value="ECO:0007669"/>
    <property type="project" value="UniProtKB-KW"/>
</dbReference>
<dbReference type="Pfam" id="PF12796">
    <property type="entry name" value="Ank_2"/>
    <property type="match status" value="1"/>
</dbReference>
<dbReference type="GO" id="GO:0008277">
    <property type="term" value="P:regulation of G protein-coupled receptor signaling pathway"/>
    <property type="evidence" value="ECO:0007669"/>
    <property type="project" value="TreeGrafter"/>
</dbReference>
<dbReference type="InterPro" id="IPR002110">
    <property type="entry name" value="Ankyrin_rpt"/>
</dbReference>
<feature type="repeat" description="ANK" evidence="7">
    <location>
        <begin position="166"/>
        <end position="198"/>
    </location>
</feature>
<evidence type="ECO:0000256" key="9">
    <source>
        <dbReference type="SAM" id="Coils"/>
    </source>
</evidence>
<dbReference type="CDD" id="cd08833">
    <property type="entry name" value="ArfGap_GIT"/>
    <property type="match status" value="1"/>
</dbReference>
<dbReference type="PROSITE" id="PS50297">
    <property type="entry name" value="ANK_REP_REGION"/>
    <property type="match status" value="1"/>
</dbReference>
<keyword evidence="13" id="KW-1185">Reference proteome</keyword>
<keyword evidence="6 7" id="KW-0040">ANK repeat</keyword>
<dbReference type="GO" id="GO:0007420">
    <property type="term" value="P:brain development"/>
    <property type="evidence" value="ECO:0007669"/>
    <property type="project" value="InterPro"/>
</dbReference>
<dbReference type="Gene3D" id="1.20.120.330">
    <property type="entry name" value="Nucleotidyltransferases domain 2"/>
    <property type="match status" value="1"/>
</dbReference>
<dbReference type="GO" id="GO:0032012">
    <property type="term" value="P:regulation of ARF protein signal transduction"/>
    <property type="evidence" value="ECO:0007669"/>
    <property type="project" value="InterPro"/>
</dbReference>
<evidence type="ECO:0000256" key="6">
    <source>
        <dbReference type="ARBA" id="ARBA00023043"/>
    </source>
</evidence>
<protein>
    <recommendedName>
        <fullName evidence="11">Arf-GAP domain-containing protein</fullName>
    </recommendedName>
</protein>
<dbReference type="PROSITE" id="PS50115">
    <property type="entry name" value="ARFGAP"/>
    <property type="match status" value="1"/>
</dbReference>
<evidence type="ECO:0000256" key="8">
    <source>
        <dbReference type="PROSITE-ProRule" id="PRU00288"/>
    </source>
</evidence>
<feature type="coiled-coil region" evidence="9">
    <location>
        <begin position="429"/>
        <end position="477"/>
    </location>
</feature>
<dbReference type="Gene3D" id="1.25.40.20">
    <property type="entry name" value="Ankyrin repeat-containing domain"/>
    <property type="match status" value="1"/>
</dbReference>
<dbReference type="GO" id="GO:0098793">
    <property type="term" value="C:presynapse"/>
    <property type="evidence" value="ECO:0007669"/>
    <property type="project" value="GOC"/>
</dbReference>
<dbReference type="Proteomes" id="UP000639338">
    <property type="component" value="Unassembled WGS sequence"/>
</dbReference>
<dbReference type="InterPro" id="IPR013724">
    <property type="entry name" value="GIT_SHD"/>
</dbReference>
<dbReference type="AlphaFoldDB" id="A0A834XP96"/>
<evidence type="ECO:0000256" key="5">
    <source>
        <dbReference type="ARBA" id="ARBA00022833"/>
    </source>
</evidence>
<dbReference type="EMBL" id="JACMRX010000005">
    <property type="protein sequence ID" value="KAF7989137.1"/>
    <property type="molecule type" value="Genomic_DNA"/>
</dbReference>
<dbReference type="GO" id="GO:0036465">
    <property type="term" value="P:synaptic vesicle recycling"/>
    <property type="evidence" value="ECO:0007669"/>
    <property type="project" value="TreeGrafter"/>
</dbReference>
<evidence type="ECO:0000256" key="10">
    <source>
        <dbReference type="SAM" id="MobiDB-lite"/>
    </source>
</evidence>
<proteinExistence type="predicted"/>
<feature type="region of interest" description="Disordered" evidence="10">
    <location>
        <begin position="485"/>
        <end position="546"/>
    </location>
</feature>
<evidence type="ECO:0000313" key="13">
    <source>
        <dbReference type="Proteomes" id="UP000639338"/>
    </source>
</evidence>
<dbReference type="Gene3D" id="1.10.220.150">
    <property type="entry name" value="Arf GTPase activating protein"/>
    <property type="match status" value="1"/>
</dbReference>
<reference evidence="12 13" key="1">
    <citation type="submission" date="2020-08" db="EMBL/GenBank/DDBJ databases">
        <title>Aphidius gifuensis genome sequencing and assembly.</title>
        <authorList>
            <person name="Du Z."/>
        </authorList>
    </citation>
    <scope>NUCLEOTIDE SEQUENCE [LARGE SCALE GENOMIC DNA]</scope>
    <source>
        <strain evidence="12">YNYX2018</strain>
        <tissue evidence="12">Adults</tissue>
    </source>
</reference>
<dbReference type="PRINTS" id="PR00405">
    <property type="entry name" value="REVINTRACTNG"/>
</dbReference>
<gene>
    <name evidence="12" type="ORF">HCN44_007447</name>
</gene>
<dbReference type="PROSITE" id="PS50088">
    <property type="entry name" value="ANK_REPEAT"/>
    <property type="match status" value="1"/>
</dbReference>
<dbReference type="InterPro" id="IPR037278">
    <property type="entry name" value="ARFGAP/RecO"/>
</dbReference>
<dbReference type="SUPFAM" id="SSF57863">
    <property type="entry name" value="ArfGap/RecO-like zinc finger"/>
    <property type="match status" value="1"/>
</dbReference>
<dbReference type="InterPro" id="IPR036770">
    <property type="entry name" value="Ankyrin_rpt-contain_sf"/>
</dbReference>
<dbReference type="OrthoDB" id="5588096at2759"/>
<evidence type="ECO:0000259" key="11">
    <source>
        <dbReference type="PROSITE" id="PS50115"/>
    </source>
</evidence>
<evidence type="ECO:0000256" key="1">
    <source>
        <dbReference type="ARBA" id="ARBA00022468"/>
    </source>
</evidence>
<dbReference type="GO" id="GO:0031267">
    <property type="term" value="F:small GTPase binding"/>
    <property type="evidence" value="ECO:0007669"/>
    <property type="project" value="TreeGrafter"/>
</dbReference>
<feature type="domain" description="Arf-GAP" evidence="11">
    <location>
        <begin position="1"/>
        <end position="126"/>
    </location>
</feature>
<organism evidence="12 13">
    <name type="scientific">Aphidius gifuensis</name>
    <name type="common">Parasitoid wasp</name>
    <dbReference type="NCBI Taxonomy" id="684658"/>
    <lineage>
        <taxon>Eukaryota</taxon>
        <taxon>Metazoa</taxon>
        <taxon>Ecdysozoa</taxon>
        <taxon>Arthropoda</taxon>
        <taxon>Hexapoda</taxon>
        <taxon>Insecta</taxon>
        <taxon>Pterygota</taxon>
        <taxon>Neoptera</taxon>
        <taxon>Endopterygota</taxon>
        <taxon>Hymenoptera</taxon>
        <taxon>Apocrita</taxon>
        <taxon>Ichneumonoidea</taxon>
        <taxon>Braconidae</taxon>
        <taxon>Aphidiinae</taxon>
        <taxon>Aphidius</taxon>
    </lineage>
</organism>
<keyword evidence="2" id="KW-0479">Metal-binding</keyword>
<dbReference type="Pfam" id="PF08518">
    <property type="entry name" value="GIT_SHD"/>
    <property type="match status" value="2"/>
</dbReference>
<keyword evidence="5" id="KW-0862">Zinc</keyword>
<comment type="caution">
    <text evidence="12">The sequence shown here is derived from an EMBL/GenBank/DDBJ whole genome shotgun (WGS) entry which is preliminary data.</text>
</comment>
<dbReference type="Pfam" id="PF12205">
    <property type="entry name" value="GIT1_C"/>
    <property type="match status" value="1"/>
</dbReference>
<dbReference type="InterPro" id="IPR047161">
    <property type="entry name" value="GIT-like"/>
</dbReference>
<dbReference type="InterPro" id="IPR001164">
    <property type="entry name" value="ArfGAP_dom"/>
</dbReference>
<evidence type="ECO:0000256" key="4">
    <source>
        <dbReference type="ARBA" id="ARBA00022771"/>
    </source>
</evidence>
<keyword evidence="9" id="KW-0175">Coiled coil</keyword>
<dbReference type="PANTHER" id="PTHR46097:SF3">
    <property type="entry name" value="ARF GTPASE-ACTIVATING PROTEIN GIT"/>
    <property type="match status" value="1"/>
</dbReference>
<evidence type="ECO:0000256" key="3">
    <source>
        <dbReference type="ARBA" id="ARBA00022737"/>
    </source>
</evidence>
<evidence type="ECO:0000256" key="7">
    <source>
        <dbReference type="PROSITE-ProRule" id="PRU00023"/>
    </source>
</evidence>
<dbReference type="InterPro" id="IPR038508">
    <property type="entry name" value="ArfGAP_dom_sf"/>
</dbReference>
<dbReference type="PANTHER" id="PTHR46097">
    <property type="entry name" value="G PROTEIN-COUPLED RECEPTOR KINASE INTERACTING ARFGAP"/>
    <property type="match status" value="1"/>
</dbReference>
<keyword evidence="3" id="KW-0677">Repeat</keyword>
<dbReference type="SMART" id="SM00105">
    <property type="entry name" value="ArfGap"/>
    <property type="match status" value="1"/>
</dbReference>
<accession>A0A834XP96</accession>
<evidence type="ECO:0000313" key="12">
    <source>
        <dbReference type="EMBL" id="KAF7989137.1"/>
    </source>
</evidence>
<dbReference type="Pfam" id="PF01412">
    <property type="entry name" value="ArfGap"/>
    <property type="match status" value="1"/>
</dbReference>
<evidence type="ECO:0000256" key="2">
    <source>
        <dbReference type="ARBA" id="ARBA00022723"/>
    </source>
</evidence>
<keyword evidence="4 8" id="KW-0863">Zinc-finger</keyword>
<dbReference type="SMART" id="SM00555">
    <property type="entry name" value="GIT"/>
    <property type="match status" value="2"/>
</dbReference>
<dbReference type="InterPro" id="IPR022018">
    <property type="entry name" value="GIT1_C"/>
</dbReference>